<organism evidence="1">
    <name type="scientific">marine sediment metagenome</name>
    <dbReference type="NCBI Taxonomy" id="412755"/>
    <lineage>
        <taxon>unclassified sequences</taxon>
        <taxon>metagenomes</taxon>
        <taxon>ecological metagenomes</taxon>
    </lineage>
</organism>
<gene>
    <name evidence="1" type="ORF">LCGC14_0646450</name>
</gene>
<reference evidence="1" key="1">
    <citation type="journal article" date="2015" name="Nature">
        <title>Complex archaea that bridge the gap between prokaryotes and eukaryotes.</title>
        <authorList>
            <person name="Spang A."/>
            <person name="Saw J.H."/>
            <person name="Jorgensen S.L."/>
            <person name="Zaremba-Niedzwiedzka K."/>
            <person name="Martijn J."/>
            <person name="Lind A.E."/>
            <person name="van Eijk R."/>
            <person name="Schleper C."/>
            <person name="Guy L."/>
            <person name="Ettema T.J."/>
        </authorList>
    </citation>
    <scope>NUCLEOTIDE SEQUENCE</scope>
</reference>
<evidence type="ECO:0000313" key="1">
    <source>
        <dbReference type="EMBL" id="KKN49075.1"/>
    </source>
</evidence>
<dbReference type="AlphaFoldDB" id="A0A0F9QXM6"/>
<comment type="caution">
    <text evidence="1">The sequence shown here is derived from an EMBL/GenBank/DDBJ whole genome shotgun (WGS) entry which is preliminary data.</text>
</comment>
<proteinExistence type="predicted"/>
<dbReference type="EMBL" id="LAZR01001186">
    <property type="protein sequence ID" value="KKN49075.1"/>
    <property type="molecule type" value="Genomic_DNA"/>
</dbReference>
<accession>A0A0F9QXM6</accession>
<sequence length="180" mass="20382">MGDSASQSGVKPIIGSTISWADLIKDIAELIGRSPTSGIDSYKYKLSDYASFLATVNEFRTGNTQNPLKIIQNANDILDHLHFGFLMYGKSSLFFHILEQTDLKITSVRAKNYRVAIVTGTLGQWKQAIINILTNKSTSEAQWVFSYCYDFFQSIGLQSVWADYRKKQTGDHTYLLEYKK</sequence>
<name>A0A0F9QXM6_9ZZZZ</name>
<protein>
    <submittedName>
        <fullName evidence="1">Uncharacterized protein</fullName>
    </submittedName>
</protein>